<dbReference type="Pfam" id="PF03462">
    <property type="entry name" value="PCRF"/>
    <property type="match status" value="1"/>
</dbReference>
<dbReference type="SUPFAM" id="SSF75620">
    <property type="entry name" value="Release factor"/>
    <property type="match status" value="1"/>
</dbReference>
<evidence type="ECO:0000256" key="2">
    <source>
        <dbReference type="ARBA" id="ARBA00022917"/>
    </source>
</evidence>
<feature type="compositionally biased region" description="Low complexity" evidence="3">
    <location>
        <begin position="11"/>
        <end position="44"/>
    </location>
</feature>
<dbReference type="EMBL" id="BDRX01000018">
    <property type="protein sequence ID" value="GBF90623.1"/>
    <property type="molecule type" value="Genomic_DNA"/>
</dbReference>
<sequence length="419" mass="46511">MRSLRAPPPSAAATCGRRAACAAGAAPRPQQQRWGRPGRQQQRARGGDVVARAIEPYLADKLMAAEQTFKELQLRMADPDVAANSGEFQKVAKAAADLEATVASYRAHQEAEQQLAAAQRYLKEEGASDPDLAEFAREEIRELEVQVLDLEAKLKLLLLPKDPLDERDIMLEIRAGAGGDEAGIWAGDLLRMYQRYAQNRGWKASMISSTVADAGGYKEVILQITGDSVYSKLKWEAGVHRVQRVPATEAAGRVHTSTATVAIMPEVDEVDVTLDMRDVEVKFARASGAGGQNVNKVETAVDLVHRPTGLRIFCQEERTQAANRERAFSILRARLFEAELQRQQDEIRAKRIAQVGTGDRSEKIKTYNYKDGRCSDHRLKQNFDLNKALDGEIEDNIQAMISQDQQERLKELANEMAMV</sequence>
<gene>
    <name evidence="5" type="ORF">Rsub_03195</name>
</gene>
<proteinExistence type="inferred from homology"/>
<dbReference type="Gene3D" id="3.30.160.20">
    <property type="match status" value="1"/>
</dbReference>
<reference evidence="5 6" key="1">
    <citation type="journal article" date="2018" name="Sci. Rep.">
        <title>Raphidocelis subcapitata (=Pseudokirchneriella subcapitata) provides an insight into genome evolution and environmental adaptations in the Sphaeropleales.</title>
        <authorList>
            <person name="Suzuki S."/>
            <person name="Yamaguchi H."/>
            <person name="Nakajima N."/>
            <person name="Kawachi M."/>
        </authorList>
    </citation>
    <scope>NUCLEOTIDE SEQUENCE [LARGE SCALE GENOMIC DNA]</scope>
    <source>
        <strain evidence="5 6">NIES-35</strain>
    </source>
</reference>
<keyword evidence="6" id="KW-1185">Reference proteome</keyword>
<evidence type="ECO:0000313" key="5">
    <source>
        <dbReference type="EMBL" id="GBF90623.1"/>
    </source>
</evidence>
<dbReference type="OrthoDB" id="2019491at2759"/>
<evidence type="ECO:0000313" key="6">
    <source>
        <dbReference type="Proteomes" id="UP000247498"/>
    </source>
</evidence>
<evidence type="ECO:0000256" key="1">
    <source>
        <dbReference type="ARBA" id="ARBA00010835"/>
    </source>
</evidence>
<dbReference type="AlphaFoldDB" id="A0A2V0NYI2"/>
<dbReference type="FunFam" id="3.30.160.20:FF:000004">
    <property type="entry name" value="Peptide chain release factor 1"/>
    <property type="match status" value="1"/>
</dbReference>
<protein>
    <submittedName>
        <fullName evidence="5">Peptide chain release factor</fullName>
    </submittedName>
</protein>
<dbReference type="InterPro" id="IPR050057">
    <property type="entry name" value="Prokaryotic/Mito_RF"/>
</dbReference>
<evidence type="ECO:0000256" key="3">
    <source>
        <dbReference type="SAM" id="MobiDB-lite"/>
    </source>
</evidence>
<dbReference type="STRING" id="307507.A0A2V0NYI2"/>
<feature type="domain" description="Prokaryotic-type class I peptide chain release factors" evidence="4">
    <location>
        <begin position="285"/>
        <end position="301"/>
    </location>
</feature>
<dbReference type="Gene3D" id="6.10.140.1950">
    <property type="match status" value="1"/>
</dbReference>
<dbReference type="InParanoid" id="A0A2V0NYI2"/>
<dbReference type="InterPro" id="IPR045853">
    <property type="entry name" value="Pep_chain_release_fac_I_sf"/>
</dbReference>
<keyword evidence="2" id="KW-0648">Protein biosynthesis</keyword>
<comment type="caution">
    <text evidence="5">The sequence shown here is derived from an EMBL/GenBank/DDBJ whole genome shotgun (WGS) entry which is preliminary data.</text>
</comment>
<dbReference type="PANTHER" id="PTHR43804">
    <property type="entry name" value="LD18447P"/>
    <property type="match status" value="1"/>
</dbReference>
<dbReference type="SMART" id="SM00937">
    <property type="entry name" value="PCRF"/>
    <property type="match status" value="1"/>
</dbReference>
<evidence type="ECO:0000259" key="4">
    <source>
        <dbReference type="PROSITE" id="PS00745"/>
    </source>
</evidence>
<dbReference type="GO" id="GO:0005737">
    <property type="term" value="C:cytoplasm"/>
    <property type="evidence" value="ECO:0007669"/>
    <property type="project" value="UniProtKB-ARBA"/>
</dbReference>
<dbReference type="NCBIfam" id="NF001859">
    <property type="entry name" value="PRK00591.1"/>
    <property type="match status" value="1"/>
</dbReference>
<comment type="similarity">
    <text evidence="1">Belongs to the prokaryotic/mitochondrial release factor family.</text>
</comment>
<dbReference type="HAMAP" id="MF_00093">
    <property type="entry name" value="Rel_fac_1"/>
    <property type="match status" value="1"/>
</dbReference>
<name>A0A2V0NYI2_9CHLO</name>
<feature type="compositionally biased region" description="Pro residues" evidence="3">
    <location>
        <begin position="1"/>
        <end position="10"/>
    </location>
</feature>
<dbReference type="InterPro" id="IPR000352">
    <property type="entry name" value="Pep_chain_release_fac_I"/>
</dbReference>
<dbReference type="InterPro" id="IPR005139">
    <property type="entry name" value="PCRF"/>
</dbReference>
<dbReference type="PANTHER" id="PTHR43804:SF8">
    <property type="entry name" value="PEPTIDE CHAIN RELEASE FACTOR APG3, CHLOROPLASTIC"/>
    <property type="match status" value="1"/>
</dbReference>
<dbReference type="Proteomes" id="UP000247498">
    <property type="component" value="Unassembled WGS sequence"/>
</dbReference>
<dbReference type="PROSITE" id="PS00745">
    <property type="entry name" value="RF_PROK_I"/>
    <property type="match status" value="1"/>
</dbReference>
<dbReference type="FunCoup" id="A0A2V0NYI2">
    <property type="interactions" value="834"/>
</dbReference>
<organism evidence="5 6">
    <name type="scientific">Raphidocelis subcapitata</name>
    <dbReference type="NCBI Taxonomy" id="307507"/>
    <lineage>
        <taxon>Eukaryota</taxon>
        <taxon>Viridiplantae</taxon>
        <taxon>Chlorophyta</taxon>
        <taxon>core chlorophytes</taxon>
        <taxon>Chlorophyceae</taxon>
        <taxon>CS clade</taxon>
        <taxon>Sphaeropleales</taxon>
        <taxon>Selenastraceae</taxon>
        <taxon>Raphidocelis</taxon>
    </lineage>
</organism>
<dbReference type="NCBIfam" id="TIGR00019">
    <property type="entry name" value="prfA"/>
    <property type="match status" value="1"/>
</dbReference>
<accession>A0A2V0NYI2</accession>
<feature type="region of interest" description="Disordered" evidence="3">
    <location>
        <begin position="1"/>
        <end position="47"/>
    </location>
</feature>
<dbReference type="Gene3D" id="3.30.70.1660">
    <property type="match status" value="2"/>
</dbReference>
<dbReference type="Pfam" id="PF00472">
    <property type="entry name" value="RF-1"/>
    <property type="match status" value="1"/>
</dbReference>
<dbReference type="GO" id="GO:0016149">
    <property type="term" value="F:translation release factor activity, codon specific"/>
    <property type="evidence" value="ECO:0007669"/>
    <property type="project" value="InterPro"/>
</dbReference>
<dbReference type="InterPro" id="IPR004373">
    <property type="entry name" value="RF-1"/>
</dbReference>
<dbReference type="FunFam" id="3.30.70.1660:FF:000002">
    <property type="entry name" value="Peptide chain release factor 1"/>
    <property type="match status" value="1"/>
</dbReference>